<reference evidence="2 3" key="1">
    <citation type="journal article" date="2015" name="Genome Announc.">
        <title>Complete genome sequences for 35 biothreat assay-relevant bacillus species.</title>
        <authorList>
            <person name="Johnson S.L."/>
            <person name="Daligault H.E."/>
            <person name="Davenport K.W."/>
            <person name="Jaissle J."/>
            <person name="Frey K.G."/>
            <person name="Ladner J.T."/>
            <person name="Broomall S.M."/>
            <person name="Bishop-Lilly K.A."/>
            <person name="Bruce D.C."/>
            <person name="Gibbons H.S."/>
            <person name="Coyne S.R."/>
            <person name="Lo C.C."/>
            <person name="Meincke L."/>
            <person name="Munk A.C."/>
            <person name="Koroleva G.I."/>
            <person name="Rosenzweig C.N."/>
            <person name="Palacios G.F."/>
            <person name="Redden C.L."/>
            <person name="Minogue T.D."/>
            <person name="Chain P.S."/>
        </authorList>
    </citation>
    <scope>NUCLEOTIDE SEQUENCE [LARGE SCALE GENOMIC DNA]</scope>
    <source>
        <strain evidence="3">ATCC 14581 / DSM 32 / JCM 2506 / NBRC 15308 / NCIMB 9376 / NCTC 10342 / NRRL B-14308 / VKM B-512</strain>
    </source>
</reference>
<evidence type="ECO:0000259" key="1">
    <source>
        <dbReference type="Pfam" id="PF00149"/>
    </source>
</evidence>
<dbReference type="GO" id="GO:0016787">
    <property type="term" value="F:hydrolase activity"/>
    <property type="evidence" value="ECO:0007669"/>
    <property type="project" value="InterPro"/>
</dbReference>
<dbReference type="GeneID" id="93642842"/>
<protein>
    <submittedName>
        <fullName evidence="2">Calcineurin-like phosphoesterase family protein</fullName>
    </submittedName>
</protein>
<proteinExistence type="predicted"/>
<dbReference type="Pfam" id="PF00149">
    <property type="entry name" value="Metallophos"/>
    <property type="match status" value="1"/>
</dbReference>
<organism evidence="2 3">
    <name type="scientific">Priestia megaterium (strain ATCC 14581 / DSM 32 / CCUG 1817 / JCM 2506 / NBRC 15308 / NCIMB 9376 / NCTC 10342 / NRRL B-14308 / VKM B-512 / Ford 19)</name>
    <name type="common">Bacillus megaterium</name>
    <dbReference type="NCBI Taxonomy" id="1348623"/>
    <lineage>
        <taxon>Bacteria</taxon>
        <taxon>Bacillati</taxon>
        <taxon>Bacillota</taxon>
        <taxon>Bacilli</taxon>
        <taxon>Bacillales</taxon>
        <taxon>Bacillaceae</taxon>
        <taxon>Priestia</taxon>
    </lineage>
</organism>
<sequence>MKVSVLARSILVVILYNLFVLYIGWNAWVWLHTMFEVENKWILTLIVVFFAYSFIISRAFQQVSIFKIVGSYWLGFIQYSVLLLPISNLAVYILTLLGASLSTAIDSIGFFIIVAFLFIFAYGTYNAYSPVVRKYTISLAKKTNRKNLRIAVASDMHFGTLSGKKHLQRLITHVQKIQPDLILLPGDIIDDDPHVFFKKEMDYMMKQLRAPLGTYGILGNHEYYGGKIPQFVERMKEINIPILMDEVVNIGDSLYLIGRKDKTDKNRDSFFDLASETDRSLPVIAMDHQPLSLKEAEQAGVDLLLCGHTHRGQMAPNHLITKRLFEIDWGYKQTNQLHTIVSSGFGFWGPPLRIGSRSEIIQIDISFTK</sequence>
<dbReference type="InterPro" id="IPR029052">
    <property type="entry name" value="Metallo-depent_PP-like"/>
</dbReference>
<evidence type="ECO:0000313" key="3">
    <source>
        <dbReference type="Proteomes" id="UP000031829"/>
    </source>
</evidence>
<feature type="domain" description="Calcineurin-like phosphoesterase" evidence="1">
    <location>
        <begin position="148"/>
        <end position="311"/>
    </location>
</feature>
<dbReference type="Proteomes" id="UP000031829">
    <property type="component" value="Chromosome"/>
</dbReference>
<gene>
    <name evidence="2" type="ORF">BG04_4861</name>
</gene>
<dbReference type="RefSeq" id="WP_016764239.1">
    <property type="nucleotide sequence ID" value="NZ_BCVB01000016.1"/>
</dbReference>
<dbReference type="PANTHER" id="PTHR31302:SF0">
    <property type="entry name" value="TRANSMEMBRANE PROTEIN WITH METALLOPHOSPHOESTERASE DOMAIN"/>
    <property type="match status" value="1"/>
</dbReference>
<dbReference type="AlphaFoldDB" id="A0A0B6A8C2"/>
<dbReference type="KEGG" id="bmeg:BG04_4861"/>
<dbReference type="InterPro" id="IPR051158">
    <property type="entry name" value="Metallophosphoesterase_sf"/>
</dbReference>
<dbReference type="InterPro" id="IPR004843">
    <property type="entry name" value="Calcineurin-like_PHP"/>
</dbReference>
<accession>A0A0B6A8C2</accession>
<dbReference type="HOGENOM" id="CLU_025443_0_0_9"/>
<dbReference type="Gene3D" id="3.60.21.10">
    <property type="match status" value="1"/>
</dbReference>
<name>A0A0B6A8C2_PRIM2</name>
<dbReference type="CDD" id="cd07385">
    <property type="entry name" value="MPP_YkuE_C"/>
    <property type="match status" value="1"/>
</dbReference>
<dbReference type="SUPFAM" id="SSF56300">
    <property type="entry name" value="Metallo-dependent phosphatases"/>
    <property type="match status" value="1"/>
</dbReference>
<dbReference type="PANTHER" id="PTHR31302">
    <property type="entry name" value="TRANSMEMBRANE PROTEIN WITH METALLOPHOSPHOESTERASE DOMAIN-RELATED"/>
    <property type="match status" value="1"/>
</dbReference>
<dbReference type="EMBL" id="CP009920">
    <property type="protein sequence ID" value="AJI21195.1"/>
    <property type="molecule type" value="Genomic_DNA"/>
</dbReference>
<evidence type="ECO:0000313" key="2">
    <source>
        <dbReference type="EMBL" id="AJI21195.1"/>
    </source>
</evidence>